<dbReference type="Proteomes" id="UP000248961">
    <property type="component" value="Unassembled WGS sequence"/>
</dbReference>
<keyword evidence="5" id="KW-0653">Protein transport</keyword>
<evidence type="ECO:0000256" key="7">
    <source>
        <dbReference type="ARBA" id="ARBA00023242"/>
    </source>
</evidence>
<evidence type="ECO:0000256" key="6">
    <source>
        <dbReference type="ARBA" id="ARBA00023010"/>
    </source>
</evidence>
<keyword evidence="3" id="KW-0813">Transport</keyword>
<proteinExistence type="inferred from homology"/>
<feature type="compositionally biased region" description="Polar residues" evidence="8">
    <location>
        <begin position="59"/>
        <end position="68"/>
    </location>
</feature>
<feature type="region of interest" description="Disordered" evidence="8">
    <location>
        <begin position="1"/>
        <end position="68"/>
    </location>
</feature>
<dbReference type="PANTHER" id="PTHR13405">
    <property type="entry name" value="NUCLEAR PORE COMPLEX PROTEIN NUP133"/>
    <property type="match status" value="1"/>
</dbReference>
<organism evidence="11 12">
    <name type="scientific">Aspergillus homomorphus (strain CBS 101889)</name>
    <dbReference type="NCBI Taxonomy" id="1450537"/>
    <lineage>
        <taxon>Eukaryota</taxon>
        <taxon>Fungi</taxon>
        <taxon>Dikarya</taxon>
        <taxon>Ascomycota</taxon>
        <taxon>Pezizomycotina</taxon>
        <taxon>Eurotiomycetes</taxon>
        <taxon>Eurotiomycetidae</taxon>
        <taxon>Eurotiales</taxon>
        <taxon>Aspergillaceae</taxon>
        <taxon>Aspergillus</taxon>
        <taxon>Aspergillus subgen. Circumdati</taxon>
    </lineage>
</organism>
<dbReference type="GO" id="GO:0016973">
    <property type="term" value="P:poly(A)+ mRNA export from nucleus"/>
    <property type="evidence" value="ECO:0007669"/>
    <property type="project" value="TreeGrafter"/>
</dbReference>
<evidence type="ECO:0000256" key="1">
    <source>
        <dbReference type="ARBA" id="ARBA00004259"/>
    </source>
</evidence>
<protein>
    <recommendedName>
        <fullName evidence="13">Nuclear pore complex subunit Nup133</fullName>
    </recommendedName>
</protein>
<evidence type="ECO:0000313" key="11">
    <source>
        <dbReference type="EMBL" id="RAL16570.1"/>
    </source>
</evidence>
<dbReference type="GO" id="GO:0031080">
    <property type="term" value="C:nuclear pore outer ring"/>
    <property type="evidence" value="ECO:0007669"/>
    <property type="project" value="TreeGrafter"/>
</dbReference>
<reference evidence="11 12" key="1">
    <citation type="submission" date="2018-02" db="EMBL/GenBank/DDBJ databases">
        <title>The genomes of Aspergillus section Nigri reveals drivers in fungal speciation.</title>
        <authorList>
            <consortium name="DOE Joint Genome Institute"/>
            <person name="Vesth T.C."/>
            <person name="Nybo J."/>
            <person name="Theobald S."/>
            <person name="Brandl J."/>
            <person name="Frisvad J.C."/>
            <person name="Nielsen K.F."/>
            <person name="Lyhne E.K."/>
            <person name="Kogle M.E."/>
            <person name="Kuo A."/>
            <person name="Riley R."/>
            <person name="Clum A."/>
            <person name="Nolan M."/>
            <person name="Lipzen A."/>
            <person name="Salamov A."/>
            <person name="Henrissat B."/>
            <person name="Wiebenga A."/>
            <person name="De vries R.P."/>
            <person name="Grigoriev I.V."/>
            <person name="Mortensen U.H."/>
            <person name="Andersen M.R."/>
            <person name="Baker S.E."/>
        </authorList>
    </citation>
    <scope>NUCLEOTIDE SEQUENCE [LARGE SCALE GENOMIC DNA]</scope>
    <source>
        <strain evidence="11 12">CBS 101889</strain>
    </source>
</reference>
<dbReference type="InterPro" id="IPR037624">
    <property type="entry name" value="Nup133-like"/>
</dbReference>
<evidence type="ECO:0000256" key="8">
    <source>
        <dbReference type="SAM" id="MobiDB-lite"/>
    </source>
</evidence>
<evidence type="ECO:0000256" key="3">
    <source>
        <dbReference type="ARBA" id="ARBA00022448"/>
    </source>
</evidence>
<accession>A0A395I8H8</accession>
<dbReference type="InterPro" id="IPR007187">
    <property type="entry name" value="Nucleoporin_Nup133/Nup155_C"/>
</dbReference>
<comment type="similarity">
    <text evidence="2">Belongs to the nucleoporin Nup133 family.</text>
</comment>
<dbReference type="Pfam" id="PF08801">
    <property type="entry name" value="Nucleoporin_N"/>
    <property type="match status" value="1"/>
</dbReference>
<dbReference type="InterPro" id="IPR015943">
    <property type="entry name" value="WD40/YVTN_repeat-like_dom_sf"/>
</dbReference>
<keyword evidence="12" id="KW-1185">Reference proteome</keyword>
<gene>
    <name evidence="11" type="ORF">BO97DRAFT_467879</name>
</gene>
<feature type="domain" description="Nucleoporin Nup133/Nup155-like N-terminal" evidence="10">
    <location>
        <begin position="110"/>
        <end position="538"/>
    </location>
</feature>
<dbReference type="GeneID" id="37203976"/>
<dbReference type="OrthoDB" id="103454at2759"/>
<dbReference type="EMBL" id="KZ824269">
    <property type="protein sequence ID" value="RAL16570.1"/>
    <property type="molecule type" value="Genomic_DNA"/>
</dbReference>
<dbReference type="Pfam" id="PF03177">
    <property type="entry name" value="Nucleoporin_C"/>
    <property type="match status" value="1"/>
</dbReference>
<evidence type="ECO:0000259" key="9">
    <source>
        <dbReference type="Pfam" id="PF03177"/>
    </source>
</evidence>
<keyword evidence="4" id="KW-0509">mRNA transport</keyword>
<feature type="domain" description="Nucleoporin Nup133/Nup155-like C-terminal" evidence="9">
    <location>
        <begin position="652"/>
        <end position="1300"/>
    </location>
</feature>
<name>A0A395I8H8_ASPHC</name>
<dbReference type="VEuPathDB" id="FungiDB:BO97DRAFT_467879"/>
<dbReference type="SUPFAM" id="SSF117289">
    <property type="entry name" value="Nucleoporin domain"/>
    <property type="match status" value="1"/>
</dbReference>
<dbReference type="GO" id="GO:0006606">
    <property type="term" value="P:protein import into nucleus"/>
    <property type="evidence" value="ECO:0007669"/>
    <property type="project" value="TreeGrafter"/>
</dbReference>
<dbReference type="STRING" id="1450537.A0A395I8H8"/>
<dbReference type="RefSeq" id="XP_025555724.1">
    <property type="nucleotide sequence ID" value="XM_025699687.1"/>
</dbReference>
<dbReference type="GO" id="GO:0000972">
    <property type="term" value="P:transcription-dependent tethering of RNA polymerase II gene DNA at nuclear periphery"/>
    <property type="evidence" value="ECO:0007669"/>
    <property type="project" value="TreeGrafter"/>
</dbReference>
<evidence type="ECO:0000256" key="4">
    <source>
        <dbReference type="ARBA" id="ARBA00022816"/>
    </source>
</evidence>
<evidence type="ECO:0000259" key="10">
    <source>
        <dbReference type="Pfam" id="PF08801"/>
    </source>
</evidence>
<dbReference type="GO" id="GO:0017056">
    <property type="term" value="F:structural constituent of nuclear pore"/>
    <property type="evidence" value="ECO:0007669"/>
    <property type="project" value="InterPro"/>
</dbReference>
<evidence type="ECO:0008006" key="13">
    <source>
        <dbReference type="Google" id="ProtNLM"/>
    </source>
</evidence>
<sequence length="1345" mass="149476">MFVPKTALGQAAALRNPRRRQRTNSDETTQPPNAKRQRSALRQECVDSSFEVQSRGKSRNSSLTAGNLDSFNTELPATKIANIHKDIPIRAAKRPGASKNEVGKLVILSQTDFYKVEQLPALPDQVVGLQSEPLRVVFGSSYGLALALTRSHAIIWPYSGDSQLRNTDILTLPLPKSYMRSDEAAPLGQLLSTAVGGSPGLIVVTPNSGHIVYWETITSATSLVYTRQKQSGLEGSISGLLSGEHATDVINCEPSGVIVKFSTGRVAHVTVRDPQGKPAVTASFLRNPPNGGRIGFLGGLRNALGGGYWRKDIAAVQAGQSHQRGQRDVIIATTTGFFEVWDTHWNNGSLLKRQFDVRPVISDVLAQGAQQPGESDIEILDFVFTTAESNTDNIQSGEANTWNVLVIVASRAAGSQELSVLKLKLSEKVRVLFSTAINHRGLIRDLEASQIKLFVPNPGDVAFLVAGQSVILLSLSSQKQELLGSTSNNNHQAGAFHDIINLRSGKGYDILGSGCESRILEGTEPACVIMVRGFGILRISAFAKGREAAKPSTEIPHITAKHRIEQAIFYGTIMENPLDLTNKDGLGFPLEEVEEAALEVAKELLQSTSKYIPTTGISVDQNLKLRAKAFDDLSSLLMQQHKVMNRLVWWELLWGAEKIAAQRAIWKLEEHWRKENGRGQTLLADILESMSERFKTHRNDDGDPVRHWFLYDTFQLEHIVPWIYNSIKPRKGNSLKQGWKTAGKLLGASDLSLAVLETAYHYRDEHASRYGIVDGYLEDGVLTGDYKGLSEFWTSRGIGYVETIHLLDLELDSCRVWIQQKATSADAQELDTVKKIGINCARQFHILGQVHRERVRWLAAQEDTKLVDEGVAIEHTHAKQRKWQLFKLAGIGHLQEAIRLAESFRDMEALVELIIELQDQTKGQSLSPRLSSNATRAFESASDQLSRKISGYFDRFGQAWAEAFFSRQISLGQGGVLFAMKKFQPFVTNFLRGHSTYSRLSWINDVVGENDYNAAADSLEKLALDQESDLWGHRLELSLAKLAKLSAWEDSSSPGNLSVQGAIKRLEDLAEIDAVQEVIFAHIAPTLQCAIDQKARVDIAVSEFGERISKDRPSLFEILKAALTKVVSRQVMDVEELVDLLTLAKMPGSPDNDHDALVGKEDYLALRVIRLSSYAQQNPQYDAVLQKLVWKRCLIKDDWGATGKAAENMGSDFEHLLHGTALARTLSWCYRDGLSEDSCYPTLYIPRAPQELLLDGSNIALLTARFSPERRARIHHDLERENSLLSHYIKSGKLEFWFKTLVESLRASYQQSTVSAIQDEHDSQSELQIGRDPGESHNRTQLKWL</sequence>
<dbReference type="Gene3D" id="1.20.58.1380">
    <property type="match status" value="1"/>
</dbReference>
<evidence type="ECO:0000256" key="5">
    <source>
        <dbReference type="ARBA" id="ARBA00022927"/>
    </source>
</evidence>
<keyword evidence="7" id="KW-0539">Nucleus</keyword>
<dbReference type="InterPro" id="IPR014908">
    <property type="entry name" value="Nucleoporin_Nup133/Nup155_N"/>
</dbReference>
<evidence type="ECO:0000313" key="12">
    <source>
        <dbReference type="Proteomes" id="UP000248961"/>
    </source>
</evidence>
<keyword evidence="6" id="KW-0811">Translocation</keyword>
<dbReference type="PANTHER" id="PTHR13405:SF11">
    <property type="entry name" value="NUCLEAR PORE COMPLEX PROTEIN NUP133"/>
    <property type="match status" value="1"/>
</dbReference>
<comment type="subcellular location">
    <subcellularLocation>
        <location evidence="1">Nucleus envelope</location>
    </subcellularLocation>
</comment>
<evidence type="ECO:0000256" key="2">
    <source>
        <dbReference type="ARBA" id="ARBA00005569"/>
    </source>
</evidence>
<feature type="region of interest" description="Disordered" evidence="8">
    <location>
        <begin position="1320"/>
        <end position="1345"/>
    </location>
</feature>
<dbReference type="Gene3D" id="2.130.10.10">
    <property type="entry name" value="YVTN repeat-like/Quinoprotein amine dehydrogenase"/>
    <property type="match status" value="1"/>
</dbReference>